<evidence type="ECO:0000313" key="3">
    <source>
        <dbReference type="Proteomes" id="UP000501534"/>
    </source>
</evidence>
<dbReference type="PROSITE" id="PS51257">
    <property type="entry name" value="PROKAR_LIPOPROTEIN"/>
    <property type="match status" value="1"/>
</dbReference>
<dbReference type="AlphaFoldDB" id="A0A6M4GXC0"/>
<gene>
    <name evidence="2" type="ORF">DSM104443_02714</name>
</gene>
<dbReference type="EMBL" id="CP053069">
    <property type="protein sequence ID" value="QJR11635.1"/>
    <property type="molecule type" value="Genomic_DNA"/>
</dbReference>
<dbReference type="Proteomes" id="UP000501534">
    <property type="component" value="Chromosome"/>
</dbReference>
<keyword evidence="3" id="KW-1185">Reference proteome</keyword>
<proteinExistence type="predicted"/>
<keyword evidence="1" id="KW-0732">Signal</keyword>
<reference evidence="2 3" key="1">
    <citation type="submission" date="2020-04" db="EMBL/GenBank/DDBJ databases">
        <title>Usitatibacter rugosus gen. nov., sp. nov. and Usitatibacter palustris sp. nov., novel members of Usitatibacteraceae fam. nov. within the order Nitrosomonadales isolated from soil.</title>
        <authorList>
            <person name="Huber K.J."/>
            <person name="Neumann-Schaal M."/>
            <person name="Geppert A."/>
            <person name="Luckner M."/>
            <person name="Wanner G."/>
            <person name="Overmann J."/>
        </authorList>
    </citation>
    <scope>NUCLEOTIDE SEQUENCE [LARGE SCALE GENOMIC DNA]</scope>
    <source>
        <strain evidence="2 3">0125_3</strain>
    </source>
</reference>
<dbReference type="Gene3D" id="3.30.160.670">
    <property type="match status" value="1"/>
</dbReference>
<accession>A0A6M4GXC0</accession>
<sequence>MSRLRLISRPILALALLAGLALAGCSSTRLVDTWKDPAFTAGPPKQLLVLGISRSDANRRIFEDGFVGALKAAGTPGAPSYPVLTVGDKLSTKDLADAMDKTNSDAVLVTRVLRVKRDVNVSPGFAHTGFYGRGFGGWYGGAYAAAPDVNVYDVLTLESTLWNIRTDKPVWSATSEVTDPGSVGKATEELAKVLVTKMKADGVI</sequence>
<feature type="chain" id="PRO_5026727660" description="DUF4136 domain-containing protein" evidence="1">
    <location>
        <begin position="24"/>
        <end position="204"/>
    </location>
</feature>
<dbReference type="RefSeq" id="WP_171093140.1">
    <property type="nucleotide sequence ID" value="NZ_CP053069.1"/>
</dbReference>
<organism evidence="2 3">
    <name type="scientific">Usitatibacter rugosus</name>
    <dbReference type="NCBI Taxonomy" id="2732067"/>
    <lineage>
        <taxon>Bacteria</taxon>
        <taxon>Pseudomonadati</taxon>
        <taxon>Pseudomonadota</taxon>
        <taxon>Betaproteobacteria</taxon>
        <taxon>Nitrosomonadales</taxon>
        <taxon>Usitatibacteraceae</taxon>
        <taxon>Usitatibacter</taxon>
    </lineage>
</organism>
<feature type="signal peptide" evidence="1">
    <location>
        <begin position="1"/>
        <end position="23"/>
    </location>
</feature>
<name>A0A6M4GXC0_9PROT</name>
<dbReference type="KEGG" id="uru:DSM104443_02714"/>
<evidence type="ECO:0000256" key="1">
    <source>
        <dbReference type="SAM" id="SignalP"/>
    </source>
</evidence>
<evidence type="ECO:0000313" key="2">
    <source>
        <dbReference type="EMBL" id="QJR11635.1"/>
    </source>
</evidence>
<protein>
    <recommendedName>
        <fullName evidence="4">DUF4136 domain-containing protein</fullName>
    </recommendedName>
</protein>
<evidence type="ECO:0008006" key="4">
    <source>
        <dbReference type="Google" id="ProtNLM"/>
    </source>
</evidence>